<keyword evidence="2" id="KW-0238">DNA-binding</keyword>
<dbReference type="InterPro" id="IPR018062">
    <property type="entry name" value="HTH_AraC-typ_CS"/>
</dbReference>
<dbReference type="SUPFAM" id="SSF46689">
    <property type="entry name" value="Homeodomain-like"/>
    <property type="match status" value="1"/>
</dbReference>
<dbReference type="SMART" id="SM00342">
    <property type="entry name" value="HTH_ARAC"/>
    <property type="match status" value="1"/>
</dbReference>
<sequence length="348" mass="40614">MFDNQVLFFICGLGVFNGFLVAFYFLFFNREKRTQNLLFGLLVQFLSMRIGKSLYVIFTPREERNITLIQIGLSACFLIGVSLFYYTKSSLENRKEFPLKWKLNFVFLASVIIILGFNYPYENAQKLWSMYIVYFIYAVWGIYVLATGFILKDTFKKLFKKSENCTTSELWLIWVYVANLLIFVAYLIGMFYLYLIGTITFSIVFYVLLIFFLSKKNREEIFKDIPEKYASKKIIETEAKGLLEELNELIITQALYKDTNVKISDVAKGINITPHKLSQLLNDNLGKSFAAYMNEYRIEEAKKLLQERTELTLEAIGFEAGFSSKSNFYATFKKVVGLTPLQFQKQFL</sequence>
<feature type="transmembrane region" description="Helical" evidence="4">
    <location>
        <begin position="171"/>
        <end position="188"/>
    </location>
</feature>
<protein>
    <submittedName>
        <fullName evidence="6">Transcriptional regulator, AraC family protein</fullName>
    </submittedName>
</protein>
<dbReference type="GO" id="GO:0003700">
    <property type="term" value="F:DNA-binding transcription factor activity"/>
    <property type="evidence" value="ECO:0007669"/>
    <property type="project" value="InterPro"/>
</dbReference>
<evidence type="ECO:0000313" key="7">
    <source>
        <dbReference type="Proteomes" id="UP000215214"/>
    </source>
</evidence>
<keyword evidence="4" id="KW-0812">Transmembrane</keyword>
<evidence type="ECO:0000256" key="3">
    <source>
        <dbReference type="ARBA" id="ARBA00023163"/>
    </source>
</evidence>
<dbReference type="AlphaFoldDB" id="A0A238UD86"/>
<evidence type="ECO:0000256" key="4">
    <source>
        <dbReference type="SAM" id="Phobius"/>
    </source>
</evidence>
<feature type="transmembrane region" description="Helical" evidence="4">
    <location>
        <begin position="6"/>
        <end position="26"/>
    </location>
</feature>
<keyword evidence="3" id="KW-0804">Transcription</keyword>
<accession>A0A238UD86</accession>
<dbReference type="Gene3D" id="1.10.10.60">
    <property type="entry name" value="Homeodomain-like"/>
    <property type="match status" value="2"/>
</dbReference>
<feature type="transmembrane region" description="Helical" evidence="4">
    <location>
        <begin position="131"/>
        <end position="151"/>
    </location>
</feature>
<dbReference type="InterPro" id="IPR018060">
    <property type="entry name" value="HTH_AraC"/>
</dbReference>
<keyword evidence="1" id="KW-0805">Transcription regulation</keyword>
<keyword evidence="4" id="KW-0472">Membrane</keyword>
<keyword evidence="7" id="KW-1185">Reference proteome</keyword>
<dbReference type="Pfam" id="PF12833">
    <property type="entry name" value="HTH_18"/>
    <property type="match status" value="1"/>
</dbReference>
<feature type="transmembrane region" description="Helical" evidence="4">
    <location>
        <begin position="38"/>
        <end position="58"/>
    </location>
</feature>
<evidence type="ECO:0000256" key="2">
    <source>
        <dbReference type="ARBA" id="ARBA00023125"/>
    </source>
</evidence>
<evidence type="ECO:0000259" key="5">
    <source>
        <dbReference type="PROSITE" id="PS01124"/>
    </source>
</evidence>
<dbReference type="GO" id="GO:0043565">
    <property type="term" value="F:sequence-specific DNA binding"/>
    <property type="evidence" value="ECO:0007669"/>
    <property type="project" value="InterPro"/>
</dbReference>
<dbReference type="InterPro" id="IPR009057">
    <property type="entry name" value="Homeodomain-like_sf"/>
</dbReference>
<organism evidence="6 7">
    <name type="scientific">Tenacibaculum jejuense</name>
    <dbReference type="NCBI Taxonomy" id="584609"/>
    <lineage>
        <taxon>Bacteria</taxon>
        <taxon>Pseudomonadati</taxon>
        <taxon>Bacteroidota</taxon>
        <taxon>Flavobacteriia</taxon>
        <taxon>Flavobacteriales</taxon>
        <taxon>Flavobacteriaceae</taxon>
        <taxon>Tenacibaculum</taxon>
    </lineage>
</organism>
<dbReference type="EMBL" id="LT899436">
    <property type="protein sequence ID" value="SNR16986.1"/>
    <property type="molecule type" value="Genomic_DNA"/>
</dbReference>
<dbReference type="PROSITE" id="PS01124">
    <property type="entry name" value="HTH_ARAC_FAMILY_2"/>
    <property type="match status" value="1"/>
</dbReference>
<dbReference type="KEGG" id="tje:TJEJU_3336"/>
<dbReference type="PROSITE" id="PS00041">
    <property type="entry name" value="HTH_ARAC_FAMILY_1"/>
    <property type="match status" value="1"/>
</dbReference>
<keyword evidence="4" id="KW-1133">Transmembrane helix</keyword>
<feature type="transmembrane region" description="Helical" evidence="4">
    <location>
        <begin position="194"/>
        <end position="213"/>
    </location>
</feature>
<evidence type="ECO:0000313" key="6">
    <source>
        <dbReference type="EMBL" id="SNR16986.1"/>
    </source>
</evidence>
<feature type="transmembrane region" description="Helical" evidence="4">
    <location>
        <begin position="64"/>
        <end position="87"/>
    </location>
</feature>
<reference evidence="6 7" key="1">
    <citation type="submission" date="2017-07" db="EMBL/GenBank/DDBJ databases">
        <authorList>
            <person name="Sun Z.S."/>
            <person name="Albrecht U."/>
            <person name="Echele G."/>
            <person name="Lee C.C."/>
        </authorList>
    </citation>
    <scope>NUCLEOTIDE SEQUENCE [LARGE SCALE GENOMIC DNA]</scope>
    <source>
        <strain evidence="7">type strain: KCTC 22618</strain>
    </source>
</reference>
<feature type="domain" description="HTH araC/xylS-type" evidence="5">
    <location>
        <begin position="244"/>
        <end position="346"/>
    </location>
</feature>
<gene>
    <name evidence="6" type="ORF">TJEJU_3336</name>
</gene>
<feature type="transmembrane region" description="Helical" evidence="4">
    <location>
        <begin position="99"/>
        <end position="119"/>
    </location>
</feature>
<dbReference type="PANTHER" id="PTHR43280:SF29">
    <property type="entry name" value="ARAC-FAMILY TRANSCRIPTIONAL REGULATOR"/>
    <property type="match status" value="1"/>
</dbReference>
<evidence type="ECO:0000256" key="1">
    <source>
        <dbReference type="ARBA" id="ARBA00023015"/>
    </source>
</evidence>
<proteinExistence type="predicted"/>
<dbReference type="Proteomes" id="UP000215214">
    <property type="component" value="Chromosome TJEJU"/>
</dbReference>
<dbReference type="PANTHER" id="PTHR43280">
    <property type="entry name" value="ARAC-FAMILY TRANSCRIPTIONAL REGULATOR"/>
    <property type="match status" value="1"/>
</dbReference>
<name>A0A238UD86_9FLAO</name>